<dbReference type="GO" id="GO:0005737">
    <property type="term" value="C:cytoplasm"/>
    <property type="evidence" value="ECO:0007669"/>
    <property type="project" value="TreeGrafter"/>
</dbReference>
<dbReference type="NCBIfam" id="TIGR00566">
    <property type="entry name" value="trpG_papA"/>
    <property type="match status" value="1"/>
</dbReference>
<evidence type="ECO:0000259" key="10">
    <source>
        <dbReference type="Pfam" id="PF00117"/>
    </source>
</evidence>
<dbReference type="GO" id="GO:0008153">
    <property type="term" value="P:4-aminobenzoate biosynthetic process"/>
    <property type="evidence" value="ECO:0007669"/>
    <property type="project" value="EnsemblFungi"/>
</dbReference>
<evidence type="ECO:0000256" key="3">
    <source>
        <dbReference type="ARBA" id="ARBA00005970"/>
    </source>
</evidence>
<evidence type="ECO:0000256" key="1">
    <source>
        <dbReference type="ARBA" id="ARBA00001000"/>
    </source>
</evidence>
<dbReference type="Proteomes" id="UP000094112">
    <property type="component" value="Unassembled WGS sequence"/>
</dbReference>
<dbReference type="InterPro" id="IPR019999">
    <property type="entry name" value="Anth_synth_I-like"/>
</dbReference>
<dbReference type="RefSeq" id="XP_019039661.1">
    <property type="nucleotide sequence ID" value="XM_019181689.1"/>
</dbReference>
<dbReference type="PRINTS" id="PR00097">
    <property type="entry name" value="ANTSNTHASEII"/>
</dbReference>
<accession>A0A1E3P5F1</accession>
<dbReference type="GO" id="GO:0046656">
    <property type="term" value="P:folic acid biosynthetic process"/>
    <property type="evidence" value="ECO:0007669"/>
    <property type="project" value="UniProtKB-KW"/>
</dbReference>
<comment type="catalytic activity">
    <reaction evidence="1">
        <text>chorismate + L-glutamine = 4-amino-4-deoxychorismate + L-glutamate</text>
        <dbReference type="Rhea" id="RHEA:11672"/>
        <dbReference type="ChEBI" id="CHEBI:29748"/>
        <dbReference type="ChEBI" id="CHEBI:29985"/>
        <dbReference type="ChEBI" id="CHEBI:58359"/>
        <dbReference type="ChEBI" id="CHEBI:58406"/>
        <dbReference type="EC" id="2.6.1.85"/>
    </reaction>
</comment>
<dbReference type="PROSITE" id="PS51273">
    <property type="entry name" value="GATASE_TYPE_1"/>
    <property type="match status" value="1"/>
</dbReference>
<evidence type="ECO:0000256" key="4">
    <source>
        <dbReference type="ARBA" id="ARBA00013139"/>
    </source>
</evidence>
<evidence type="ECO:0000256" key="7">
    <source>
        <dbReference type="ARBA" id="ARBA00022962"/>
    </source>
</evidence>
<gene>
    <name evidence="13" type="ORF">WICANDRAFT_30114</name>
</gene>
<dbReference type="CDD" id="cd01743">
    <property type="entry name" value="GATase1_Anthranilate_Synthase"/>
    <property type="match status" value="1"/>
</dbReference>
<sequence length="698" mass="78498">MPILLIDSYDSFTFNLKSLIEQSTGEAVVTIHNDTLSASELSNYIDLFSAVIVGPGPGHPKFDKDVGVIPHLFDGTISSVSIPILGICLGFQSLCLSQGCEVDKLSSIKHGQVYNVTHNDDPMFNGIDQSFKSVRYHSLHVPELSPSLVGLAYCDDHGEKITMAAKHISEPWYGVQYHPESICSEKGSQLIKNFMEIAKAHNTQRSIAQDKELLNGLVSSVQIKPLIPRSELNQKGIHLKFEKLETSKSAIEICETLHQQGKEFILLNSASHPGTWSIIGLPNENSLRVTHSTEASDEITVAQNNKTETRKINSIWEYLSNYMKTHLCSDENDFPFIGGFMGLFSYEEGHHLQFDKLPKITKEKIPDMKLIFIENLILANNSSKETYIISIANDTFIQDIKPILLDEITFALPSDHIETKSIIKPLESDYKSQYSQCQEFLASGDSYELCLTSLTRLQIPKDTEPWEIYKTLTKKNPSPYSAFMNFDDCVLISSSPERFISWNNDKCELRPIKGTVKKTPEMTFQKASEILNTPKEIGENLMIVDLIRHDLYELLSKVEVSKLMSVEEYSTVYQLVSIIKGYFKDTEFSGIDVLSRSLPPGSMTGAPKKRSVNILQNLENSRRGIYSGVCGYWSVDNKADWSVIIRSIFHYKTDIENNDETNTWRIGAGGAITVLSDPEGEWQELLTKLDSALQAFKL</sequence>
<dbReference type="PANTHER" id="PTHR11236">
    <property type="entry name" value="AMINOBENZOATE/ANTHRANILATE SYNTHASE"/>
    <property type="match status" value="1"/>
</dbReference>
<evidence type="ECO:0000256" key="5">
    <source>
        <dbReference type="ARBA" id="ARBA00022679"/>
    </source>
</evidence>
<dbReference type="GO" id="GO:0046654">
    <property type="term" value="P:tetrahydrofolate biosynthetic process"/>
    <property type="evidence" value="ECO:0007669"/>
    <property type="project" value="UniProtKB-UniPathway"/>
</dbReference>
<evidence type="ECO:0000256" key="2">
    <source>
        <dbReference type="ARBA" id="ARBA00005009"/>
    </source>
</evidence>
<protein>
    <recommendedName>
        <fullName evidence="4">aminodeoxychorismate synthase</fullName>
        <ecNumber evidence="4">2.6.1.85</ecNumber>
    </recommendedName>
    <alternativeName>
        <fullName evidence="8">Para-aminobenzoate synthase</fullName>
    </alternativeName>
    <alternativeName>
        <fullName evidence="9">p-aminobenzoic acid synthase</fullName>
    </alternativeName>
</protein>
<dbReference type="EMBL" id="KV454210">
    <property type="protein sequence ID" value="ODQ60454.1"/>
    <property type="molecule type" value="Genomic_DNA"/>
</dbReference>
<dbReference type="UniPathway" id="UPA00077">
    <property type="reaction ID" value="UER00149"/>
</dbReference>
<dbReference type="GeneID" id="30198935"/>
<dbReference type="PANTHER" id="PTHR11236:SF18">
    <property type="entry name" value="AMINODEOXYCHORISMATE SYNTHASE"/>
    <property type="match status" value="1"/>
</dbReference>
<dbReference type="NCBIfam" id="TIGR01823">
    <property type="entry name" value="PabB-fungal"/>
    <property type="match status" value="1"/>
</dbReference>
<dbReference type="Gene3D" id="3.60.120.10">
    <property type="entry name" value="Anthranilate synthase"/>
    <property type="match status" value="1"/>
</dbReference>
<proteinExistence type="inferred from homology"/>
<evidence type="ECO:0000256" key="6">
    <source>
        <dbReference type="ARBA" id="ARBA00022909"/>
    </source>
</evidence>
<dbReference type="Pfam" id="PF00425">
    <property type="entry name" value="Chorismate_bind"/>
    <property type="match status" value="1"/>
</dbReference>
<evidence type="ECO:0000259" key="11">
    <source>
        <dbReference type="Pfam" id="PF00425"/>
    </source>
</evidence>
<dbReference type="AlphaFoldDB" id="A0A1E3P5F1"/>
<dbReference type="InterPro" id="IPR017926">
    <property type="entry name" value="GATASE"/>
</dbReference>
<evidence type="ECO:0000313" key="14">
    <source>
        <dbReference type="Proteomes" id="UP000094112"/>
    </source>
</evidence>
<keyword evidence="14" id="KW-1185">Reference proteome</keyword>
<dbReference type="OrthoDB" id="64220at2759"/>
<evidence type="ECO:0000259" key="12">
    <source>
        <dbReference type="Pfam" id="PF04715"/>
    </source>
</evidence>
<keyword evidence="7" id="KW-0315">Glutamine amidotransferase</keyword>
<dbReference type="InterPro" id="IPR015890">
    <property type="entry name" value="Chorismate_C"/>
</dbReference>
<comment type="pathway">
    <text evidence="2">Cofactor biosynthesis; tetrahydrofolate biosynthesis; 4-aminobenzoate from chorismate: step 1/2.</text>
</comment>
<name>A0A1E3P5F1_WICAA</name>
<dbReference type="Pfam" id="PF00117">
    <property type="entry name" value="GATase"/>
    <property type="match status" value="1"/>
</dbReference>
<feature type="domain" description="Anthranilate synthase component I N-terminal" evidence="12">
    <location>
        <begin position="250"/>
        <end position="388"/>
    </location>
</feature>
<dbReference type="InterPro" id="IPR006805">
    <property type="entry name" value="Anth_synth_I_N"/>
</dbReference>
<dbReference type="STRING" id="683960.A0A1E3P5F1"/>
<dbReference type="GO" id="GO:0046820">
    <property type="term" value="F:4-amino-4-deoxychorismate synthase activity"/>
    <property type="evidence" value="ECO:0007669"/>
    <property type="project" value="UniProtKB-EC"/>
</dbReference>
<dbReference type="SUPFAM" id="SSF52317">
    <property type="entry name" value="Class I glutamine amidotransferase-like"/>
    <property type="match status" value="1"/>
</dbReference>
<feature type="domain" description="Chorismate-utilising enzyme C-terminal" evidence="11">
    <location>
        <begin position="428"/>
        <end position="688"/>
    </location>
</feature>
<evidence type="ECO:0000256" key="8">
    <source>
        <dbReference type="ARBA" id="ARBA00031329"/>
    </source>
</evidence>
<dbReference type="InterPro" id="IPR005801">
    <property type="entry name" value="ADC_synthase"/>
</dbReference>
<keyword evidence="5" id="KW-0808">Transferase</keyword>
<reference evidence="13 14" key="1">
    <citation type="journal article" date="2016" name="Proc. Natl. Acad. Sci. U.S.A.">
        <title>Comparative genomics of biotechnologically important yeasts.</title>
        <authorList>
            <person name="Riley R."/>
            <person name="Haridas S."/>
            <person name="Wolfe K.H."/>
            <person name="Lopes M.R."/>
            <person name="Hittinger C.T."/>
            <person name="Goeker M."/>
            <person name="Salamov A.A."/>
            <person name="Wisecaver J.H."/>
            <person name="Long T.M."/>
            <person name="Calvey C.H."/>
            <person name="Aerts A.L."/>
            <person name="Barry K.W."/>
            <person name="Choi C."/>
            <person name="Clum A."/>
            <person name="Coughlan A.Y."/>
            <person name="Deshpande S."/>
            <person name="Douglass A.P."/>
            <person name="Hanson S.J."/>
            <person name="Klenk H.-P."/>
            <person name="LaButti K.M."/>
            <person name="Lapidus A."/>
            <person name="Lindquist E.A."/>
            <person name="Lipzen A.M."/>
            <person name="Meier-Kolthoff J.P."/>
            <person name="Ohm R.A."/>
            <person name="Otillar R.P."/>
            <person name="Pangilinan J.L."/>
            <person name="Peng Y."/>
            <person name="Rokas A."/>
            <person name="Rosa C.A."/>
            <person name="Scheuner C."/>
            <person name="Sibirny A.A."/>
            <person name="Slot J.C."/>
            <person name="Stielow J.B."/>
            <person name="Sun H."/>
            <person name="Kurtzman C.P."/>
            <person name="Blackwell M."/>
            <person name="Grigoriev I.V."/>
            <person name="Jeffries T.W."/>
        </authorList>
    </citation>
    <scope>NUCLEOTIDE SEQUENCE [LARGE SCALE GENOMIC DNA]</scope>
    <source>
        <strain evidence="14">ATCC 58044 / CBS 1984 / NCYC 433 / NRRL Y-366-8</strain>
    </source>
</reference>
<dbReference type="InterPro" id="IPR006221">
    <property type="entry name" value="TrpG/PapA_dom"/>
</dbReference>
<comment type="similarity">
    <text evidence="3">In the C-terminal section; belongs to the anthranilate synthase component I family.</text>
</comment>
<dbReference type="PRINTS" id="PR00096">
    <property type="entry name" value="GATASE"/>
</dbReference>
<dbReference type="Pfam" id="PF04715">
    <property type="entry name" value="Anth_synt_I_N"/>
    <property type="match status" value="1"/>
</dbReference>
<dbReference type="Gene3D" id="3.40.50.880">
    <property type="match status" value="1"/>
</dbReference>
<dbReference type="InterPro" id="IPR029062">
    <property type="entry name" value="Class_I_gatase-like"/>
</dbReference>
<dbReference type="EC" id="2.6.1.85" evidence="4"/>
<dbReference type="GO" id="GO:0000162">
    <property type="term" value="P:L-tryptophan biosynthetic process"/>
    <property type="evidence" value="ECO:0007669"/>
    <property type="project" value="TreeGrafter"/>
</dbReference>
<dbReference type="InterPro" id="IPR010117">
    <property type="entry name" value="PabB_fungal"/>
</dbReference>
<dbReference type="SUPFAM" id="SSF56322">
    <property type="entry name" value="ADC synthase"/>
    <property type="match status" value="1"/>
</dbReference>
<feature type="domain" description="Glutamine amidotransferase" evidence="10">
    <location>
        <begin position="4"/>
        <end position="195"/>
    </location>
</feature>
<evidence type="ECO:0000256" key="9">
    <source>
        <dbReference type="ARBA" id="ARBA00031904"/>
    </source>
</evidence>
<evidence type="ECO:0000313" key="13">
    <source>
        <dbReference type="EMBL" id="ODQ60454.1"/>
    </source>
</evidence>
<keyword evidence="6" id="KW-0289">Folate biosynthesis</keyword>
<organism evidence="13 14">
    <name type="scientific">Wickerhamomyces anomalus (strain ATCC 58044 / CBS 1984 / NCYC 433 / NRRL Y-366-8)</name>
    <name type="common">Yeast</name>
    <name type="synonym">Hansenula anomala</name>
    <dbReference type="NCBI Taxonomy" id="683960"/>
    <lineage>
        <taxon>Eukaryota</taxon>
        <taxon>Fungi</taxon>
        <taxon>Dikarya</taxon>
        <taxon>Ascomycota</taxon>
        <taxon>Saccharomycotina</taxon>
        <taxon>Saccharomycetes</taxon>
        <taxon>Phaffomycetales</taxon>
        <taxon>Wickerhamomycetaceae</taxon>
        <taxon>Wickerhamomyces</taxon>
    </lineage>
</organism>